<feature type="transmembrane region" description="Helical" evidence="7">
    <location>
        <begin position="138"/>
        <end position="163"/>
    </location>
</feature>
<dbReference type="PROSITE" id="PS50929">
    <property type="entry name" value="ABC_TM1F"/>
    <property type="match status" value="1"/>
</dbReference>
<dbReference type="GO" id="GO:0005524">
    <property type="term" value="F:ATP binding"/>
    <property type="evidence" value="ECO:0007669"/>
    <property type="project" value="UniProtKB-KW"/>
</dbReference>
<dbReference type="InterPro" id="IPR017871">
    <property type="entry name" value="ABC_transporter-like_CS"/>
</dbReference>
<evidence type="ECO:0000313" key="11">
    <source>
        <dbReference type="Proteomes" id="UP001273531"/>
    </source>
</evidence>
<keyword evidence="6 7" id="KW-0472">Membrane</keyword>
<dbReference type="Gene3D" id="1.20.1560.10">
    <property type="entry name" value="ABC transporter type 1, transmembrane domain"/>
    <property type="match status" value="1"/>
</dbReference>
<dbReference type="PANTHER" id="PTHR43394">
    <property type="entry name" value="ATP-DEPENDENT PERMEASE MDL1, MITOCHONDRIAL"/>
    <property type="match status" value="1"/>
</dbReference>
<evidence type="ECO:0000259" key="8">
    <source>
        <dbReference type="PROSITE" id="PS50893"/>
    </source>
</evidence>
<dbReference type="PANTHER" id="PTHR43394:SF1">
    <property type="entry name" value="ATP-BINDING CASSETTE SUB-FAMILY B MEMBER 10, MITOCHONDRIAL"/>
    <property type="match status" value="1"/>
</dbReference>
<dbReference type="RefSeq" id="WP_317228097.1">
    <property type="nucleotide sequence ID" value="NZ_JAWJEJ010000002.1"/>
</dbReference>
<dbReference type="Gene3D" id="3.40.50.300">
    <property type="entry name" value="P-loop containing nucleotide triphosphate hydrolases"/>
    <property type="match status" value="1"/>
</dbReference>
<dbReference type="SUPFAM" id="SSF90123">
    <property type="entry name" value="ABC transporter transmembrane region"/>
    <property type="match status" value="1"/>
</dbReference>
<dbReference type="SMART" id="SM00382">
    <property type="entry name" value="AAA"/>
    <property type="match status" value="1"/>
</dbReference>
<keyword evidence="11" id="KW-1185">Reference proteome</keyword>
<dbReference type="Proteomes" id="UP001273531">
    <property type="component" value="Unassembled WGS sequence"/>
</dbReference>
<dbReference type="SUPFAM" id="SSF52540">
    <property type="entry name" value="P-loop containing nucleoside triphosphate hydrolases"/>
    <property type="match status" value="1"/>
</dbReference>
<feature type="transmembrane region" description="Helical" evidence="7">
    <location>
        <begin position="67"/>
        <end position="90"/>
    </location>
</feature>
<reference evidence="10 11" key="1">
    <citation type="submission" date="2023-10" db="EMBL/GenBank/DDBJ databases">
        <title>Sphingomonas sp. HF-S4 16S ribosomal RNA gene Genome sequencing and assembly.</title>
        <authorList>
            <person name="Lee H."/>
        </authorList>
    </citation>
    <scope>NUCLEOTIDE SEQUENCE [LARGE SCALE GENOMIC DNA]</scope>
    <source>
        <strain evidence="10 11">HF-S4</strain>
    </source>
</reference>
<accession>A0ABU3YCM1</accession>
<protein>
    <submittedName>
        <fullName evidence="10">ABC transporter ATP-binding protein</fullName>
    </submittedName>
</protein>
<dbReference type="InterPro" id="IPR011527">
    <property type="entry name" value="ABC1_TM_dom"/>
</dbReference>
<evidence type="ECO:0000256" key="2">
    <source>
        <dbReference type="ARBA" id="ARBA00022692"/>
    </source>
</evidence>
<dbReference type="InterPro" id="IPR003593">
    <property type="entry name" value="AAA+_ATPase"/>
</dbReference>
<dbReference type="CDD" id="cd07346">
    <property type="entry name" value="ABC_6TM_exporters"/>
    <property type="match status" value="1"/>
</dbReference>
<feature type="domain" description="ABC transporter" evidence="8">
    <location>
        <begin position="342"/>
        <end position="576"/>
    </location>
</feature>
<evidence type="ECO:0000256" key="7">
    <source>
        <dbReference type="SAM" id="Phobius"/>
    </source>
</evidence>
<evidence type="ECO:0000256" key="1">
    <source>
        <dbReference type="ARBA" id="ARBA00004651"/>
    </source>
</evidence>
<evidence type="ECO:0000313" key="10">
    <source>
        <dbReference type="EMBL" id="MDV3458933.1"/>
    </source>
</evidence>
<keyword evidence="2 7" id="KW-0812">Transmembrane</keyword>
<dbReference type="Pfam" id="PF00664">
    <property type="entry name" value="ABC_membrane"/>
    <property type="match status" value="1"/>
</dbReference>
<evidence type="ECO:0000256" key="4">
    <source>
        <dbReference type="ARBA" id="ARBA00022840"/>
    </source>
</evidence>
<feature type="domain" description="ABC transmembrane type-1" evidence="9">
    <location>
        <begin position="28"/>
        <end position="266"/>
    </location>
</feature>
<dbReference type="PROSITE" id="PS50893">
    <property type="entry name" value="ABC_TRANSPORTER_2"/>
    <property type="match status" value="1"/>
</dbReference>
<dbReference type="InterPro" id="IPR003439">
    <property type="entry name" value="ABC_transporter-like_ATP-bd"/>
</dbReference>
<name>A0ABU3YCM1_9SPHN</name>
<keyword evidence="4 10" id="KW-0067">ATP-binding</keyword>
<keyword evidence="3" id="KW-0547">Nucleotide-binding</keyword>
<dbReference type="InterPro" id="IPR036640">
    <property type="entry name" value="ABC1_TM_sf"/>
</dbReference>
<evidence type="ECO:0000256" key="3">
    <source>
        <dbReference type="ARBA" id="ARBA00022741"/>
    </source>
</evidence>
<organism evidence="10 11">
    <name type="scientific">Sphingomonas agrestis</name>
    <dbReference type="NCBI Taxonomy" id="3080540"/>
    <lineage>
        <taxon>Bacteria</taxon>
        <taxon>Pseudomonadati</taxon>
        <taxon>Pseudomonadota</taxon>
        <taxon>Alphaproteobacteria</taxon>
        <taxon>Sphingomonadales</taxon>
        <taxon>Sphingomonadaceae</taxon>
        <taxon>Sphingomonas</taxon>
    </lineage>
</organism>
<dbReference type="EMBL" id="JAWJEJ010000002">
    <property type="protein sequence ID" value="MDV3458933.1"/>
    <property type="molecule type" value="Genomic_DNA"/>
</dbReference>
<keyword evidence="5 7" id="KW-1133">Transmembrane helix</keyword>
<dbReference type="PROSITE" id="PS00211">
    <property type="entry name" value="ABC_TRANSPORTER_1"/>
    <property type="match status" value="1"/>
</dbReference>
<feature type="transmembrane region" description="Helical" evidence="7">
    <location>
        <begin position="169"/>
        <end position="187"/>
    </location>
</feature>
<comment type="caution">
    <text evidence="10">The sequence shown here is derived from an EMBL/GenBank/DDBJ whole genome shotgun (WGS) entry which is preliminary data.</text>
</comment>
<evidence type="ECO:0000256" key="6">
    <source>
        <dbReference type="ARBA" id="ARBA00023136"/>
    </source>
</evidence>
<gene>
    <name evidence="10" type="ORF">RZN05_18190</name>
</gene>
<comment type="subcellular location">
    <subcellularLocation>
        <location evidence="1">Cell membrane</location>
        <topology evidence="1">Multi-pass membrane protein</topology>
    </subcellularLocation>
</comment>
<feature type="transmembrane region" description="Helical" evidence="7">
    <location>
        <begin position="250"/>
        <end position="272"/>
    </location>
</feature>
<dbReference type="Pfam" id="PF00005">
    <property type="entry name" value="ABC_tran"/>
    <property type="match status" value="1"/>
</dbReference>
<dbReference type="InterPro" id="IPR039421">
    <property type="entry name" value="Type_1_exporter"/>
</dbReference>
<evidence type="ECO:0000256" key="5">
    <source>
        <dbReference type="ARBA" id="ARBA00022989"/>
    </source>
</evidence>
<feature type="transmembrane region" description="Helical" evidence="7">
    <location>
        <begin position="26"/>
        <end position="47"/>
    </location>
</feature>
<dbReference type="InterPro" id="IPR027417">
    <property type="entry name" value="P-loop_NTPase"/>
</dbReference>
<proteinExistence type="predicted"/>
<sequence length="576" mass="61876">MAERGPGSALRTSRWVAAQLLPERRLLLVFLIAAIGSNLAATFVPLYTGKAFAVVTAPGIARSDLLMIMLSVLGLVVGRFLAEAISIGAVETVAQRLKRDSRDELFRSLLRKGQPFHDRQNIGDILSRTVNDGKLLDYMVGLGLPMAVNGLLAIGLSITFIALTDERLLLAPMAIAVIFTFSLWHHVRRLQPLSHRTRVAFAEFNQTLADTLGGIATVKALAVEDHERKKAAAAAELYRQAFTRRGRSQAIYLPGLSFAVGMAIGVSQSLVLYETGQLALHEVITYLGWLALFAHAITASEQAVPLLQDGFVAAARVREITDAIGDDDVDAAGVEAAISGSLKFDGVSLRIAGRTVLQDISFHLPAGATMAVTGPTGSGKSALIKLINRTYEASDGDIFIDGQAIGGWRLRSLRRQIATVHQDTFLFSKSIHENIAFGVRDGASRRAVETAAEQASARDFILALEGGYETVLNEGGSTLSGGQRQRLGIARALITSPSILIMDDATSALDATTAAAVSGQVRSHMTGRTTVLVTHEPHQIRDADLILVLDAGRVVDMGSHESLRIRCPLYQELYAD</sequence>
<evidence type="ECO:0000259" key="9">
    <source>
        <dbReference type="PROSITE" id="PS50929"/>
    </source>
</evidence>